<comment type="caution">
    <text evidence="2">The sequence shown here is derived from an EMBL/GenBank/DDBJ whole genome shotgun (WGS) entry which is preliminary data.</text>
</comment>
<evidence type="ECO:0008006" key="4">
    <source>
        <dbReference type="Google" id="ProtNLM"/>
    </source>
</evidence>
<proteinExistence type="predicted"/>
<evidence type="ECO:0000313" key="3">
    <source>
        <dbReference type="Proteomes" id="UP000190816"/>
    </source>
</evidence>
<evidence type="ECO:0000313" key="2">
    <source>
        <dbReference type="EMBL" id="OPB73865.1"/>
    </source>
</evidence>
<dbReference type="Proteomes" id="UP000190816">
    <property type="component" value="Unassembled WGS sequence"/>
</dbReference>
<protein>
    <recommendedName>
        <fullName evidence="4">Lipoprotein</fullName>
    </recommendedName>
</protein>
<feature type="signal peptide" evidence="1">
    <location>
        <begin position="1"/>
        <end position="19"/>
    </location>
</feature>
<organism evidence="2 3">
    <name type="scientific">Elizabethkingia ursingii</name>
    <dbReference type="NCBI Taxonomy" id="1756150"/>
    <lineage>
        <taxon>Bacteria</taxon>
        <taxon>Pseudomonadati</taxon>
        <taxon>Bacteroidota</taxon>
        <taxon>Flavobacteriia</taxon>
        <taxon>Flavobacteriales</taxon>
        <taxon>Weeksellaceae</taxon>
        <taxon>Elizabethkingia</taxon>
    </lineage>
</organism>
<evidence type="ECO:0000256" key="1">
    <source>
        <dbReference type="SAM" id="SignalP"/>
    </source>
</evidence>
<dbReference type="PROSITE" id="PS51257">
    <property type="entry name" value="PROKAR_LIPOPROTEIN"/>
    <property type="match status" value="1"/>
</dbReference>
<dbReference type="KEGG" id="ego:BBD34_04905"/>
<name>A0AAJ3NB92_9FLAO</name>
<keyword evidence="1" id="KW-0732">Signal</keyword>
<feature type="chain" id="PRO_5042461006" description="Lipoprotein" evidence="1">
    <location>
        <begin position="20"/>
        <end position="153"/>
    </location>
</feature>
<dbReference type="AlphaFoldDB" id="A0AAJ3NB92"/>
<accession>A0AAJ3NB92</accession>
<dbReference type="EMBL" id="MAIC01000016">
    <property type="protein sequence ID" value="OPB73865.1"/>
    <property type="molecule type" value="Genomic_DNA"/>
</dbReference>
<reference evidence="2 3" key="1">
    <citation type="submission" date="2016-06" db="EMBL/GenBank/DDBJ databases">
        <authorList>
            <person name="Nicholson A.C."/>
        </authorList>
    </citation>
    <scope>NUCLEOTIDE SEQUENCE [LARGE SCALE GENOMIC DNA]</scope>
    <source>
        <strain evidence="2 3">G4123</strain>
    </source>
</reference>
<gene>
    <name evidence="2" type="ORF">BAY32_11315</name>
</gene>
<sequence length="153" mass="18081">MRNKIIIGFILLSSALSMISCVSKQDNENTDIIKTFLYQVKKQDLNSRQIIDTFMMENPSSEYIKTQEFYIPEFKKELEKVDLETLKIIPYSKINKKNQTILNEDVNEKDIYGILYKDSVFHFILMDKKRIKSFSTMKFGGHNDDKANRIFIF</sequence>
<dbReference type="RefSeq" id="WP_108721115.1">
    <property type="nucleotide sequence ID" value="NZ_CP016377.1"/>
</dbReference>